<name>A0ABM8URP8_9BACT</name>
<dbReference type="PANTHER" id="PTHR21089:SF1">
    <property type="entry name" value="BIFUNCTIONAL 3-DEHYDROQUINATE DEHYDRATASE_SHIKIMATE DEHYDROGENASE, CHLOROPLASTIC"/>
    <property type="match status" value="1"/>
</dbReference>
<dbReference type="InterPro" id="IPR036291">
    <property type="entry name" value="NAD(P)-bd_dom_sf"/>
</dbReference>
<feature type="domain" description="Shikimate dehydrogenase substrate binding N-terminal" evidence="4">
    <location>
        <begin position="6"/>
        <end position="89"/>
    </location>
</feature>
<evidence type="ECO:0000256" key="1">
    <source>
        <dbReference type="ARBA" id="ARBA00004871"/>
    </source>
</evidence>
<dbReference type="SUPFAM" id="SSF51735">
    <property type="entry name" value="NAD(P)-binding Rossmann-fold domains"/>
    <property type="match status" value="1"/>
</dbReference>
<dbReference type="Pfam" id="PF08501">
    <property type="entry name" value="Shikimate_dh_N"/>
    <property type="match status" value="1"/>
</dbReference>
<dbReference type="InterPro" id="IPR013708">
    <property type="entry name" value="Shikimate_DH-bd_N"/>
</dbReference>
<reference evidence="5 6" key="1">
    <citation type="submission" date="2021-04" db="EMBL/GenBank/DDBJ databases">
        <authorList>
            <person name="Rodrigo-Torres L."/>
            <person name="Arahal R. D."/>
            <person name="Lucena T."/>
        </authorList>
    </citation>
    <scope>NUCLEOTIDE SEQUENCE [LARGE SCALE GENOMIC DNA]</scope>
    <source>
        <strain evidence="5 6">CECT 9623</strain>
    </source>
</reference>
<dbReference type="Proteomes" id="UP000679725">
    <property type="component" value="Unassembled WGS sequence"/>
</dbReference>
<evidence type="ECO:0000259" key="4">
    <source>
        <dbReference type="Pfam" id="PF08501"/>
    </source>
</evidence>
<dbReference type="InterPro" id="IPR046346">
    <property type="entry name" value="Aminoacid_DH-like_N_sf"/>
</dbReference>
<evidence type="ECO:0000313" key="5">
    <source>
        <dbReference type="EMBL" id="CAG5070185.1"/>
    </source>
</evidence>
<sequence length="257" mass="29400">MDLYGLIGYPLTHSFSKRYFTDKFVREKIKESSYELFEMKSLEDLPKLLAKKTDLRGLNVTIPHKRDVIAYLDDLDDASAERIGAVNTIKIYADGSTKGFNTDYYGFRQSLVEWVDKRGESCSNLKALVLGNGGAAKAVVVALRDLHVEFQLVSRQKSSESLLYEELTEEIVSQHLLIINTTPLGTFPNTEECPDLNYQWVTRRHFMYDLVYNPAETLFLKNSAERGAAVQNGLKMLQLQAEKAWEIWTNEENLWSV</sequence>
<dbReference type="PANTHER" id="PTHR21089">
    <property type="entry name" value="SHIKIMATE DEHYDROGENASE"/>
    <property type="match status" value="1"/>
</dbReference>
<evidence type="ECO:0000313" key="6">
    <source>
        <dbReference type="Proteomes" id="UP000679725"/>
    </source>
</evidence>
<proteinExistence type="predicted"/>
<evidence type="ECO:0000256" key="3">
    <source>
        <dbReference type="ARBA" id="ARBA00023141"/>
    </source>
</evidence>
<dbReference type="CDD" id="cd01065">
    <property type="entry name" value="NAD_bind_Shikimate_DH"/>
    <property type="match status" value="1"/>
</dbReference>
<dbReference type="SUPFAM" id="SSF53223">
    <property type="entry name" value="Aminoacid dehydrogenase-like, N-terminal domain"/>
    <property type="match status" value="1"/>
</dbReference>
<keyword evidence="2 5" id="KW-0560">Oxidoreductase</keyword>
<accession>A0ABM8URP8</accession>
<evidence type="ECO:0000256" key="2">
    <source>
        <dbReference type="ARBA" id="ARBA00023002"/>
    </source>
</evidence>
<comment type="caution">
    <text evidence="5">The sequence shown here is derived from an EMBL/GenBank/DDBJ whole genome shotgun (WGS) entry which is preliminary data.</text>
</comment>
<dbReference type="Gene3D" id="3.40.50.720">
    <property type="entry name" value="NAD(P)-binding Rossmann-like Domain"/>
    <property type="match status" value="1"/>
</dbReference>
<dbReference type="EMBL" id="CAJRAU010000003">
    <property type="protein sequence ID" value="CAG5070185.1"/>
    <property type="molecule type" value="Genomic_DNA"/>
</dbReference>
<keyword evidence="3" id="KW-0028">Amino-acid biosynthesis</keyword>
<protein>
    <submittedName>
        <fullName evidence="5">Shikimate dehydrogenase (NADP(+))</fullName>
        <ecNumber evidence="5">1.1.1.25</ecNumber>
    </submittedName>
</protein>
<dbReference type="Gene3D" id="3.40.50.10860">
    <property type="entry name" value="Leucine Dehydrogenase, chain A, domain 1"/>
    <property type="match status" value="1"/>
</dbReference>
<dbReference type="InterPro" id="IPR022893">
    <property type="entry name" value="Shikimate_DH_fam"/>
</dbReference>
<dbReference type="GO" id="GO:0004764">
    <property type="term" value="F:shikimate 3-dehydrogenase (NADP+) activity"/>
    <property type="evidence" value="ECO:0007669"/>
    <property type="project" value="UniProtKB-EC"/>
</dbReference>
<gene>
    <name evidence="5" type="primary">aroE</name>
    <name evidence="5" type="ORF">DYBT9623_02925</name>
</gene>
<keyword evidence="3" id="KW-0057">Aromatic amino acid biosynthesis</keyword>
<dbReference type="EC" id="1.1.1.25" evidence="5"/>
<organism evidence="5 6">
    <name type="scientific">Dyadobacter linearis</name>
    <dbReference type="NCBI Taxonomy" id="2823330"/>
    <lineage>
        <taxon>Bacteria</taxon>
        <taxon>Pseudomonadati</taxon>
        <taxon>Bacteroidota</taxon>
        <taxon>Cytophagia</taxon>
        <taxon>Cytophagales</taxon>
        <taxon>Spirosomataceae</taxon>
        <taxon>Dyadobacter</taxon>
    </lineage>
</organism>
<comment type="pathway">
    <text evidence="1">Metabolic intermediate biosynthesis; chorismate biosynthesis; chorismate from D-erythrose 4-phosphate and phosphoenolpyruvate: step 4/7.</text>
</comment>
<dbReference type="RefSeq" id="WP_215234231.1">
    <property type="nucleotide sequence ID" value="NZ_CAJRAU010000003.1"/>
</dbReference>
<keyword evidence="6" id="KW-1185">Reference proteome</keyword>